<dbReference type="Gene3D" id="1.10.260.40">
    <property type="entry name" value="lambda repressor-like DNA-binding domains"/>
    <property type="match status" value="1"/>
</dbReference>
<dbReference type="SUPFAM" id="SSF47413">
    <property type="entry name" value="lambda repressor-like DNA-binding domains"/>
    <property type="match status" value="1"/>
</dbReference>
<dbReference type="Pfam" id="PF13560">
    <property type="entry name" value="HTH_31"/>
    <property type="match status" value="1"/>
</dbReference>
<evidence type="ECO:0000313" key="1">
    <source>
        <dbReference type="EMBL" id="CDN86956.1"/>
    </source>
</evidence>
<reference evidence="2" key="1">
    <citation type="submission" date="2014-11" db="EMBL/GenBank/DDBJ databases">
        <title>Draft genome sequence of Hydrogenophaga intermedia S1.</title>
        <authorList>
            <person name="Gan H.M."/>
            <person name="Chew T.H."/>
            <person name="Stolz A."/>
        </authorList>
    </citation>
    <scope>NUCLEOTIDE SEQUENCE [LARGE SCALE GENOMIC DNA]</scope>
    <source>
        <strain evidence="2">S1</strain>
    </source>
</reference>
<sequence>MARKLPPVDPDVSPLAGGVSALGLIVRNARAHGGFRIDDAAQLAGVSSDLVSRLENGKPVTTDKLFKLLDTMGLTMLVMPHAQASQALRVVQQETTANPTEARHGDDHG</sequence>
<proteinExistence type="predicted"/>
<gene>
    <name evidence="1" type="ORF">BN948_01374</name>
</gene>
<organism evidence="1 2">
    <name type="scientific">Hydrogenophaga intermedia</name>
    <dbReference type="NCBI Taxonomy" id="65786"/>
    <lineage>
        <taxon>Bacteria</taxon>
        <taxon>Pseudomonadati</taxon>
        <taxon>Pseudomonadota</taxon>
        <taxon>Betaproteobacteria</taxon>
        <taxon>Burkholderiales</taxon>
        <taxon>Comamonadaceae</taxon>
        <taxon>Hydrogenophaga</taxon>
    </lineage>
</organism>
<name>A0A1L1PLM0_HYDIT</name>
<evidence type="ECO:0000313" key="2">
    <source>
        <dbReference type="Proteomes" id="UP000028878"/>
    </source>
</evidence>
<keyword evidence="2" id="KW-1185">Reference proteome</keyword>
<dbReference type="InterPro" id="IPR010982">
    <property type="entry name" value="Lambda_DNA-bd_dom_sf"/>
</dbReference>
<dbReference type="InterPro" id="IPR001387">
    <property type="entry name" value="Cro/C1-type_HTH"/>
</dbReference>
<dbReference type="Proteomes" id="UP000028878">
    <property type="component" value="Unassembled WGS sequence"/>
</dbReference>
<dbReference type="CDD" id="cd00093">
    <property type="entry name" value="HTH_XRE"/>
    <property type="match status" value="1"/>
</dbReference>
<protein>
    <submittedName>
        <fullName evidence="1">XRE family transcriptional regulator</fullName>
    </submittedName>
</protein>
<dbReference type="EMBL" id="CCAE010000007">
    <property type="protein sequence ID" value="CDN86956.1"/>
    <property type="molecule type" value="Genomic_DNA"/>
</dbReference>
<dbReference type="GO" id="GO:0003677">
    <property type="term" value="F:DNA binding"/>
    <property type="evidence" value="ECO:0007669"/>
    <property type="project" value="InterPro"/>
</dbReference>
<accession>A0A1L1PLM0</accession>
<dbReference type="AlphaFoldDB" id="A0A1L1PLM0"/>